<dbReference type="Proteomes" id="UP001141552">
    <property type="component" value="Unassembled WGS sequence"/>
</dbReference>
<evidence type="ECO:0000313" key="7">
    <source>
        <dbReference type="Proteomes" id="UP001141552"/>
    </source>
</evidence>
<dbReference type="Pfam" id="PF03514">
    <property type="entry name" value="GRAS"/>
    <property type="match status" value="1"/>
</dbReference>
<reference evidence="6" key="1">
    <citation type="submission" date="2022-02" db="EMBL/GenBank/DDBJ databases">
        <authorList>
            <person name="Henning P.M."/>
            <person name="McCubbin A.G."/>
            <person name="Shore J.S."/>
        </authorList>
    </citation>
    <scope>NUCLEOTIDE SEQUENCE</scope>
    <source>
        <strain evidence="6">F60SS</strain>
        <tissue evidence="6">Leaves</tissue>
    </source>
</reference>
<dbReference type="AlphaFoldDB" id="A0A9Q0F259"/>
<name>A0A9Q0F259_9ROSI</name>
<keyword evidence="2" id="KW-0805">Transcription regulation</keyword>
<comment type="subcellular location">
    <subcellularLocation>
        <location evidence="1">Nucleus</location>
    </subcellularLocation>
</comment>
<comment type="similarity">
    <text evidence="5">Belongs to the GRAS family.</text>
</comment>
<accession>A0A9Q0F259</accession>
<dbReference type="OrthoDB" id="1935022at2759"/>
<dbReference type="EMBL" id="JAKUCV010007432">
    <property type="protein sequence ID" value="KAJ4823519.1"/>
    <property type="molecule type" value="Genomic_DNA"/>
</dbReference>
<evidence type="ECO:0000256" key="4">
    <source>
        <dbReference type="ARBA" id="ARBA00023242"/>
    </source>
</evidence>
<dbReference type="InterPro" id="IPR005202">
    <property type="entry name" value="TF_GRAS"/>
</dbReference>
<evidence type="ECO:0000256" key="1">
    <source>
        <dbReference type="ARBA" id="ARBA00004123"/>
    </source>
</evidence>
<evidence type="ECO:0000256" key="2">
    <source>
        <dbReference type="ARBA" id="ARBA00023015"/>
    </source>
</evidence>
<keyword evidence="7" id="KW-1185">Reference proteome</keyword>
<dbReference type="GO" id="GO:0005634">
    <property type="term" value="C:nucleus"/>
    <property type="evidence" value="ECO:0007669"/>
    <property type="project" value="UniProtKB-SubCell"/>
</dbReference>
<sequence length="529" mass="59469">MMQSEIFQPSWPQHSFIMNSSAGQVELYGLDLDACEFSSSFSNQEDISDTSSIPHLSTVFPCDFSQSPASDCEMQVSFPAGDFLVGMEGFEPHFDSEMEYLLSESEGSFPLQEMSSEGENAWSPSPSIKSMETSMNSGSILSLPCEDAQPDSKLGLLHLLKAYGEAMEKGQRELADVIMRCVSEKVNPAGEILERLGFYLSQDMEKQACYLRQESCKNFEAAFRAFYQILPHGRFAHFAANSAILEAMPTDAEIIHIVDFDMGEGIQWPPMIEALAQRHRALRLTAIRWGNDDSDAVPSMLRFEQAKKRLVDHAKCFGLKIKVEEMGILELVDEIKKTNKRDGKKELLAFNCMIGLPHMGRVRSRKFVEEFLKVANELVANSVHSKASGGGIVTFGDGYFWEDMTVCSGLGSFFEGNVVHYQALLDSIESNFPMHLAEARMAVECLFVAPYVSSHAWLQRWRDIGECNNVPVEARLQEWRASKKSFEEAREMVKGNQSFYEVKSGGNRGNQMILEWKGTPLVRALAWRH</sequence>
<evidence type="ECO:0000256" key="3">
    <source>
        <dbReference type="ARBA" id="ARBA00023163"/>
    </source>
</evidence>
<keyword evidence="4" id="KW-0539">Nucleus</keyword>
<protein>
    <submittedName>
        <fullName evidence="6">Uncharacterized protein</fullName>
    </submittedName>
</protein>
<proteinExistence type="inferred from homology"/>
<feature type="region of interest" description="SAW" evidence="5">
    <location>
        <begin position="447"/>
        <end position="528"/>
    </location>
</feature>
<evidence type="ECO:0000256" key="5">
    <source>
        <dbReference type="PROSITE-ProRule" id="PRU01191"/>
    </source>
</evidence>
<comment type="caution">
    <text evidence="5">Lacks conserved residue(s) required for the propagation of feature annotation.</text>
</comment>
<feature type="short sequence motif" description="VHIID" evidence="5">
    <location>
        <begin position="255"/>
        <end position="259"/>
    </location>
</feature>
<keyword evidence="3" id="KW-0804">Transcription</keyword>
<dbReference type="PROSITE" id="PS50985">
    <property type="entry name" value="GRAS"/>
    <property type="match status" value="1"/>
</dbReference>
<comment type="caution">
    <text evidence="6">The sequence shown here is derived from an EMBL/GenBank/DDBJ whole genome shotgun (WGS) entry which is preliminary data.</text>
</comment>
<evidence type="ECO:0000313" key="6">
    <source>
        <dbReference type="EMBL" id="KAJ4823519.1"/>
    </source>
</evidence>
<gene>
    <name evidence="6" type="ORF">Tsubulata_017897</name>
</gene>
<dbReference type="PANTHER" id="PTHR31636">
    <property type="entry name" value="OSJNBA0084A10.13 PROTEIN-RELATED"/>
    <property type="match status" value="1"/>
</dbReference>
<reference evidence="6" key="2">
    <citation type="journal article" date="2023" name="Plants (Basel)">
        <title>Annotation of the Turnera subulata (Passifloraceae) Draft Genome Reveals the S-Locus Evolved after the Divergence of Turneroideae from Passifloroideae in a Stepwise Manner.</title>
        <authorList>
            <person name="Henning P.M."/>
            <person name="Roalson E.H."/>
            <person name="Mir W."/>
            <person name="McCubbin A.G."/>
            <person name="Shore J.S."/>
        </authorList>
    </citation>
    <scope>NUCLEOTIDE SEQUENCE</scope>
    <source>
        <strain evidence="6">F60SS</strain>
    </source>
</reference>
<organism evidence="6 7">
    <name type="scientific">Turnera subulata</name>
    <dbReference type="NCBI Taxonomy" id="218843"/>
    <lineage>
        <taxon>Eukaryota</taxon>
        <taxon>Viridiplantae</taxon>
        <taxon>Streptophyta</taxon>
        <taxon>Embryophyta</taxon>
        <taxon>Tracheophyta</taxon>
        <taxon>Spermatophyta</taxon>
        <taxon>Magnoliopsida</taxon>
        <taxon>eudicotyledons</taxon>
        <taxon>Gunneridae</taxon>
        <taxon>Pentapetalae</taxon>
        <taxon>rosids</taxon>
        <taxon>fabids</taxon>
        <taxon>Malpighiales</taxon>
        <taxon>Passifloraceae</taxon>
        <taxon>Turnera</taxon>
    </lineage>
</organism>